<dbReference type="InterPro" id="IPR036689">
    <property type="entry name" value="ESAT-6-like_sf"/>
</dbReference>
<dbReference type="Proteomes" id="UP000467193">
    <property type="component" value="Chromosome"/>
</dbReference>
<dbReference type="RefSeq" id="WP_163795735.1">
    <property type="nucleotide sequence ID" value="NZ_AP022588.1"/>
</dbReference>
<dbReference type="Gene3D" id="3.90.1720.10">
    <property type="entry name" value="endopeptidase domain like (from Nostoc punctiforme)"/>
    <property type="match status" value="1"/>
</dbReference>
<dbReference type="AlphaFoldDB" id="A0A7I7QKE4"/>
<dbReference type="KEGG" id="msei:MSEDJ_08380"/>
<dbReference type="InterPro" id="IPR010310">
    <property type="entry name" value="T7SS_ESAT-6-like"/>
</dbReference>
<feature type="compositionally biased region" description="Pro residues" evidence="1">
    <location>
        <begin position="178"/>
        <end position="191"/>
    </location>
</feature>
<feature type="compositionally biased region" description="Basic and acidic residues" evidence="1">
    <location>
        <begin position="167"/>
        <end position="177"/>
    </location>
</feature>
<gene>
    <name evidence="2" type="ORF">MSEDJ_08380</name>
</gene>
<sequence>MSLTVSQVLASRPESLLDAAGSVARQAVSVGHQVDDARARVDRTSDAWTGAAADASRSRGSALVSDAQTYRETLDTLGKTMTTGANRLRDIRTDVQTTVEGARGKGWIVADDGQVRPGPLLQTLGATSPTTAVQIKLLALQLTTDLKTKLADFQSADVSTAEAIRRLGDDPAPKPEAKPPTPQPPPPPPPPKDSKNPAEIAAEHLGRNASDLKGSGDLPMDPSVPNDVCCANFVTATLQKAGLIDWHDNRVYEMSQQLQAQGWHAVPASEAKPGDVAVINGNQHTELVSTNVDGKITLIGSNNVNPDGSQQISYGNPYGEVVYLSPP</sequence>
<dbReference type="Pfam" id="PF06013">
    <property type="entry name" value="WXG100"/>
    <property type="match status" value="1"/>
</dbReference>
<protein>
    <submittedName>
        <fullName evidence="2">Uncharacterized protein</fullName>
    </submittedName>
</protein>
<proteinExistence type="predicted"/>
<evidence type="ECO:0000313" key="3">
    <source>
        <dbReference type="Proteomes" id="UP000467193"/>
    </source>
</evidence>
<name>A0A7I7QKE4_9MYCO</name>
<evidence type="ECO:0000313" key="2">
    <source>
        <dbReference type="EMBL" id="BBY26742.1"/>
    </source>
</evidence>
<dbReference type="EMBL" id="AP022588">
    <property type="protein sequence ID" value="BBY26742.1"/>
    <property type="molecule type" value="Genomic_DNA"/>
</dbReference>
<dbReference type="Gene3D" id="1.10.287.1060">
    <property type="entry name" value="ESAT-6-like"/>
    <property type="match status" value="1"/>
</dbReference>
<organism evidence="2 3">
    <name type="scientific">Mycolicibacterium sediminis</name>
    <dbReference type="NCBI Taxonomy" id="1286180"/>
    <lineage>
        <taxon>Bacteria</taxon>
        <taxon>Bacillati</taxon>
        <taxon>Actinomycetota</taxon>
        <taxon>Actinomycetes</taxon>
        <taxon>Mycobacteriales</taxon>
        <taxon>Mycobacteriaceae</taxon>
        <taxon>Mycolicibacterium</taxon>
    </lineage>
</organism>
<accession>A0A7I7QKE4</accession>
<evidence type="ECO:0000256" key="1">
    <source>
        <dbReference type="SAM" id="MobiDB-lite"/>
    </source>
</evidence>
<feature type="region of interest" description="Disordered" evidence="1">
    <location>
        <begin position="167"/>
        <end position="197"/>
    </location>
</feature>
<reference evidence="2 3" key="1">
    <citation type="journal article" date="2019" name="Emerg. Microbes Infect.">
        <title>Comprehensive subspecies identification of 175 nontuberculous mycobacteria species based on 7547 genomic profiles.</title>
        <authorList>
            <person name="Matsumoto Y."/>
            <person name="Kinjo T."/>
            <person name="Motooka D."/>
            <person name="Nabeya D."/>
            <person name="Jung N."/>
            <person name="Uechi K."/>
            <person name="Horii T."/>
            <person name="Iida T."/>
            <person name="Fujita J."/>
            <person name="Nakamura S."/>
        </authorList>
    </citation>
    <scope>NUCLEOTIDE SEQUENCE [LARGE SCALE GENOMIC DNA]</scope>
    <source>
        <strain evidence="2 3">JCM 17899</strain>
    </source>
</reference>
<dbReference type="SUPFAM" id="SSF140453">
    <property type="entry name" value="EsxAB dimer-like"/>
    <property type="match status" value="1"/>
</dbReference>
<keyword evidence="3" id="KW-1185">Reference proteome</keyword>